<feature type="transmembrane region" description="Helical" evidence="7">
    <location>
        <begin position="236"/>
        <end position="257"/>
    </location>
</feature>
<dbReference type="InterPro" id="IPR002293">
    <property type="entry name" value="AA/rel_permease1"/>
</dbReference>
<evidence type="ECO:0000313" key="9">
    <source>
        <dbReference type="Proteomes" id="UP000598146"/>
    </source>
</evidence>
<keyword evidence="9" id="KW-1185">Reference proteome</keyword>
<accession>A0A931G8E7</accession>
<proteinExistence type="predicted"/>
<reference evidence="8" key="1">
    <citation type="submission" date="2020-11" db="EMBL/GenBank/DDBJ databases">
        <title>Isolation and identification of active actinomycetes.</title>
        <authorList>
            <person name="Sun X."/>
        </authorList>
    </citation>
    <scope>NUCLEOTIDE SEQUENCE</scope>
    <source>
        <strain evidence="8">NEAU-A11</strain>
    </source>
</reference>
<evidence type="ECO:0000256" key="5">
    <source>
        <dbReference type="ARBA" id="ARBA00023136"/>
    </source>
</evidence>
<organism evidence="8 9">
    <name type="scientific">Actinoplanes aureus</name>
    <dbReference type="NCBI Taxonomy" id="2792083"/>
    <lineage>
        <taxon>Bacteria</taxon>
        <taxon>Bacillati</taxon>
        <taxon>Actinomycetota</taxon>
        <taxon>Actinomycetes</taxon>
        <taxon>Micromonosporales</taxon>
        <taxon>Micromonosporaceae</taxon>
        <taxon>Actinoplanes</taxon>
    </lineage>
</organism>
<evidence type="ECO:0000256" key="7">
    <source>
        <dbReference type="SAM" id="Phobius"/>
    </source>
</evidence>
<feature type="transmembrane region" description="Helical" evidence="7">
    <location>
        <begin position="406"/>
        <end position="424"/>
    </location>
</feature>
<evidence type="ECO:0000313" key="8">
    <source>
        <dbReference type="EMBL" id="MBG0569174.1"/>
    </source>
</evidence>
<protein>
    <submittedName>
        <fullName evidence="8">APC family permease</fullName>
    </submittedName>
</protein>
<dbReference type="PIRSF" id="PIRSF006060">
    <property type="entry name" value="AA_transporter"/>
    <property type="match status" value="1"/>
</dbReference>
<feature type="transmembrane region" description="Helical" evidence="7">
    <location>
        <begin position="197"/>
        <end position="216"/>
    </location>
</feature>
<dbReference type="EMBL" id="JADQTO010000056">
    <property type="protein sequence ID" value="MBG0569174.1"/>
    <property type="molecule type" value="Genomic_DNA"/>
</dbReference>
<dbReference type="Proteomes" id="UP000598146">
    <property type="component" value="Unassembled WGS sequence"/>
</dbReference>
<dbReference type="Gene3D" id="1.20.1740.10">
    <property type="entry name" value="Amino acid/polyamine transporter I"/>
    <property type="match status" value="1"/>
</dbReference>
<dbReference type="PANTHER" id="PTHR42770">
    <property type="entry name" value="AMINO ACID TRANSPORTER-RELATED"/>
    <property type="match status" value="1"/>
</dbReference>
<keyword evidence="3 7" id="KW-0812">Transmembrane</keyword>
<dbReference type="PANTHER" id="PTHR42770:SF16">
    <property type="entry name" value="AMINO ACID PERMEASE"/>
    <property type="match status" value="1"/>
</dbReference>
<feature type="transmembrane region" description="Helical" evidence="7">
    <location>
        <begin position="12"/>
        <end position="37"/>
    </location>
</feature>
<gene>
    <name evidence="8" type="ORF">I4J89_47980</name>
</gene>
<keyword evidence="2" id="KW-1003">Cell membrane</keyword>
<feature type="transmembrane region" description="Helical" evidence="7">
    <location>
        <begin position="444"/>
        <end position="461"/>
    </location>
</feature>
<keyword evidence="5 7" id="KW-0472">Membrane</keyword>
<dbReference type="Pfam" id="PF13520">
    <property type="entry name" value="AA_permease_2"/>
    <property type="match status" value="1"/>
</dbReference>
<feature type="transmembrane region" description="Helical" evidence="7">
    <location>
        <begin position="102"/>
        <end position="121"/>
    </location>
</feature>
<feature type="compositionally biased region" description="Polar residues" evidence="6">
    <location>
        <begin position="475"/>
        <end position="486"/>
    </location>
</feature>
<evidence type="ECO:0000256" key="2">
    <source>
        <dbReference type="ARBA" id="ARBA00022475"/>
    </source>
</evidence>
<name>A0A931G8E7_9ACTN</name>
<feature type="transmembrane region" description="Helical" evidence="7">
    <location>
        <begin position="366"/>
        <end position="394"/>
    </location>
</feature>
<feature type="transmembrane region" description="Helical" evidence="7">
    <location>
        <begin position="151"/>
        <end position="176"/>
    </location>
</feature>
<evidence type="ECO:0000256" key="3">
    <source>
        <dbReference type="ARBA" id="ARBA00022692"/>
    </source>
</evidence>
<evidence type="ECO:0000256" key="6">
    <source>
        <dbReference type="SAM" id="MobiDB-lite"/>
    </source>
</evidence>
<feature type="transmembrane region" description="Helical" evidence="7">
    <location>
        <begin position="43"/>
        <end position="64"/>
    </location>
</feature>
<evidence type="ECO:0000256" key="1">
    <source>
        <dbReference type="ARBA" id="ARBA00004651"/>
    </source>
</evidence>
<feature type="transmembrane region" description="Helical" evidence="7">
    <location>
        <begin position="128"/>
        <end position="145"/>
    </location>
</feature>
<dbReference type="GO" id="GO:0005886">
    <property type="term" value="C:plasma membrane"/>
    <property type="evidence" value="ECO:0007669"/>
    <property type="project" value="UniProtKB-SubCell"/>
</dbReference>
<comment type="subcellular location">
    <subcellularLocation>
        <location evidence="1">Cell membrane</location>
        <topology evidence="1">Multi-pass membrane protein</topology>
    </subcellularLocation>
</comment>
<dbReference type="AlphaFoldDB" id="A0A931G8E7"/>
<dbReference type="InterPro" id="IPR050367">
    <property type="entry name" value="APC_superfamily"/>
</dbReference>
<feature type="transmembrane region" description="Helical" evidence="7">
    <location>
        <begin position="342"/>
        <end position="360"/>
    </location>
</feature>
<evidence type="ECO:0000256" key="4">
    <source>
        <dbReference type="ARBA" id="ARBA00022989"/>
    </source>
</evidence>
<keyword evidence="4 7" id="KW-1133">Transmembrane helix</keyword>
<sequence>MHDALARDRLGPLAIGSAIASSVAPLTVITLSVPLSLAATGLISFPIAIIMVAAILMIYAVGYLAMARHIPNAGAFYAYVAHGLGRPIGVGTAWFALATYNAFQLCCYGAFSAAIGAPLLSDWLRFNVPWLIPALVAWALVAVLGANEVKIAGAVLVVLVVAETLLVALYSIAIMLSPGFAFTSAAMSLDLSGQSPAALATTLGVLVILGATSFAGVEQSVVYVEESKDPKRTIPVATYVTIAAIGAVYWFGSWVQISAGGPQVIDRASAEGADLFFNQAAAALGQGSLTVGKILLGTGTLAAAIAFHNAITRYMFALGREGVLPRVFGHTTLKGAPRKASLAQTVVALVVLIGYALAGWDPLVQLFYWGSTAGGFGVLLLYTVTSVSVVAFFARGARGEGLWQRLIAPLIATAILLFVTYLAITNLPTLFGVDPGTGPARVVPLAFLVVFAAGTVWGLILRHTKPTVYRGIGSGTRSPEASSLSSRFAERTL</sequence>
<comment type="caution">
    <text evidence="8">The sequence shown here is derived from an EMBL/GenBank/DDBJ whole genome shotgun (WGS) entry which is preliminary data.</text>
</comment>
<feature type="region of interest" description="Disordered" evidence="6">
    <location>
        <begin position="473"/>
        <end position="493"/>
    </location>
</feature>
<dbReference type="GO" id="GO:0022857">
    <property type="term" value="F:transmembrane transporter activity"/>
    <property type="evidence" value="ECO:0007669"/>
    <property type="project" value="InterPro"/>
</dbReference>